<dbReference type="EMBL" id="JAUOZS010000001">
    <property type="protein sequence ID" value="MDT8901854.1"/>
    <property type="molecule type" value="Genomic_DNA"/>
</dbReference>
<dbReference type="Proteomes" id="UP001254848">
    <property type="component" value="Unassembled WGS sequence"/>
</dbReference>
<organism evidence="1 2">
    <name type="scientific">Anaeroselena agilis</name>
    <dbReference type="NCBI Taxonomy" id="3063788"/>
    <lineage>
        <taxon>Bacteria</taxon>
        <taxon>Bacillati</taxon>
        <taxon>Bacillota</taxon>
        <taxon>Negativicutes</taxon>
        <taxon>Acetonemataceae</taxon>
        <taxon>Anaeroselena</taxon>
    </lineage>
</organism>
<dbReference type="RefSeq" id="WP_413780357.1">
    <property type="nucleotide sequence ID" value="NZ_JAUOZS010000001.1"/>
</dbReference>
<keyword evidence="2" id="KW-1185">Reference proteome</keyword>
<accession>A0ABU3NYI4</accession>
<reference evidence="1 2" key="1">
    <citation type="submission" date="2023-07" db="EMBL/GenBank/DDBJ databases">
        <title>The novel representative of Negativicutes class, Anaeroselena agilis gen. nov. sp. nov.</title>
        <authorList>
            <person name="Prokofeva M.I."/>
            <person name="Elcheninov A.G."/>
            <person name="Klyukina A."/>
            <person name="Kublanov I.V."/>
            <person name="Frolov E.N."/>
            <person name="Podosokorskaya O.A."/>
        </authorList>
    </citation>
    <scope>NUCLEOTIDE SEQUENCE [LARGE SCALE GENOMIC DNA]</scope>
    <source>
        <strain evidence="1 2">4137-cl</strain>
    </source>
</reference>
<evidence type="ECO:0000313" key="1">
    <source>
        <dbReference type="EMBL" id="MDT8901854.1"/>
    </source>
</evidence>
<sequence length="112" mass="12758">MKCDTCYLGKTDPAQCETCWAAPIELQTNPERCSSCGSLPTMPHLRNCQNERRPGGPQFNKPTVRMMDKAYELQRELGYETMTDPATLNMDECSKFIDRLIKEKEEGLYEAG</sequence>
<proteinExistence type="predicted"/>
<name>A0ABU3NYI4_9FIRM</name>
<gene>
    <name evidence="1" type="ORF">Q4T40_11405</name>
</gene>
<protein>
    <submittedName>
        <fullName evidence="1">Uncharacterized protein</fullName>
    </submittedName>
</protein>
<comment type="caution">
    <text evidence="1">The sequence shown here is derived from an EMBL/GenBank/DDBJ whole genome shotgun (WGS) entry which is preliminary data.</text>
</comment>
<evidence type="ECO:0000313" key="2">
    <source>
        <dbReference type="Proteomes" id="UP001254848"/>
    </source>
</evidence>